<organism evidence="9 10">
    <name type="scientific">Halohasta litorea</name>
    <dbReference type="NCBI Taxonomy" id="869891"/>
    <lineage>
        <taxon>Archaea</taxon>
        <taxon>Methanobacteriati</taxon>
        <taxon>Methanobacteriota</taxon>
        <taxon>Stenosarchaea group</taxon>
        <taxon>Halobacteria</taxon>
        <taxon>Halobacteriales</taxon>
        <taxon>Haloferacaceae</taxon>
        <taxon>Halohasta</taxon>
    </lineage>
</organism>
<dbReference type="Pfam" id="PF02254">
    <property type="entry name" value="TrkA_N"/>
    <property type="match status" value="2"/>
</dbReference>
<dbReference type="AlphaFoldDB" id="A0ABD6DC21"/>
<evidence type="ECO:0000256" key="4">
    <source>
        <dbReference type="ARBA" id="ARBA00022958"/>
    </source>
</evidence>
<dbReference type="InterPro" id="IPR006036">
    <property type="entry name" value="K_uptake_TrkA"/>
</dbReference>
<comment type="function">
    <text evidence="1">Part of a potassium transport system.</text>
</comment>
<keyword evidence="4" id="KW-0630">Potassium</keyword>
<dbReference type="SUPFAM" id="SSF116726">
    <property type="entry name" value="TrkA C-terminal domain-like"/>
    <property type="match status" value="1"/>
</dbReference>
<evidence type="ECO:0000259" key="8">
    <source>
        <dbReference type="PROSITE" id="PS51202"/>
    </source>
</evidence>
<proteinExistence type="predicted"/>
<dbReference type="EMBL" id="JBHUDM010000011">
    <property type="protein sequence ID" value="MFD1643875.1"/>
    <property type="molecule type" value="Genomic_DNA"/>
</dbReference>
<keyword evidence="5" id="KW-0520">NAD</keyword>
<dbReference type="PANTHER" id="PTHR43833">
    <property type="entry name" value="POTASSIUM CHANNEL PROTEIN 2-RELATED-RELATED"/>
    <property type="match status" value="1"/>
</dbReference>
<evidence type="ECO:0000256" key="5">
    <source>
        <dbReference type="ARBA" id="ARBA00023027"/>
    </source>
</evidence>
<keyword evidence="3" id="KW-0633">Potassium transport</keyword>
<evidence type="ECO:0000256" key="2">
    <source>
        <dbReference type="ARBA" id="ARBA00022448"/>
    </source>
</evidence>
<dbReference type="Proteomes" id="UP001597052">
    <property type="component" value="Unassembled WGS sequence"/>
</dbReference>
<accession>A0ABD6DC21</accession>
<dbReference type="Gene3D" id="3.40.50.720">
    <property type="entry name" value="NAD(P)-binding Rossmann-like Domain"/>
    <property type="match status" value="2"/>
</dbReference>
<dbReference type="InterPro" id="IPR036721">
    <property type="entry name" value="RCK_C_sf"/>
</dbReference>
<name>A0ABD6DC21_9EURY</name>
<dbReference type="PRINTS" id="PR00335">
    <property type="entry name" value="KUPTAKETRKA"/>
</dbReference>
<dbReference type="NCBIfam" id="NF007034">
    <property type="entry name" value="PRK09496.2-1"/>
    <property type="match status" value="1"/>
</dbReference>
<evidence type="ECO:0000313" key="9">
    <source>
        <dbReference type="EMBL" id="MFD1643875.1"/>
    </source>
</evidence>
<keyword evidence="2" id="KW-0813">Transport</keyword>
<keyword evidence="6" id="KW-0406">Ion transport</keyword>
<evidence type="ECO:0000256" key="3">
    <source>
        <dbReference type="ARBA" id="ARBA00022538"/>
    </source>
</evidence>
<dbReference type="InterPro" id="IPR003148">
    <property type="entry name" value="RCK_N"/>
</dbReference>
<sequence>METLIIGAGDVGSNIARNLSDSHNLTVIDRDADRIDTLTTEVDVTGVVGDGRSLPVLRDSGLETAALVIATTDDDATNLMVCTAVKNSQETHTIARVKDVGLFRVWEQSEKQFGVDTMLCVDLLAAQILVRTVALPGAKAFDTFGEGIAEVAEFPIDESTPITNRTVAEADQHPSLTFAGIVRDGDVLIPKGETVFRAGDSVIVIGSHSGISRFAAEVSDRPAPTPDDELLIIGGTAVGYQIARLIEDRELSTRIVESDSERAAWLRDHLESTTVIEADPSDIETFGLDNLSTADFVIGAMESDDTNYLIGQFAGEFGSAQTAAVVDQPEVIDIFEESELDLIFHPQDIITGEILQQVYHQRAESVSVIEHDAAEVLEIVVDRDSILAGDSLMDVARHLPSEFVIGAIVGVVRFEHLVAARLSRPVTG</sequence>
<dbReference type="PANTHER" id="PTHR43833:SF5">
    <property type="entry name" value="TRK SYSTEM POTASSIUM UPTAKE PROTEIN TRKA"/>
    <property type="match status" value="1"/>
</dbReference>
<reference evidence="9 10" key="1">
    <citation type="journal article" date="2019" name="Int. J. Syst. Evol. Microbiol.">
        <title>The Global Catalogue of Microorganisms (GCM) 10K type strain sequencing project: providing services to taxonomists for standard genome sequencing and annotation.</title>
        <authorList>
            <consortium name="The Broad Institute Genomics Platform"/>
            <consortium name="The Broad Institute Genome Sequencing Center for Infectious Disease"/>
            <person name="Wu L."/>
            <person name="Ma J."/>
        </authorList>
    </citation>
    <scope>NUCLEOTIDE SEQUENCE [LARGE SCALE GENOMIC DNA]</scope>
    <source>
        <strain evidence="9 10">CGMCC 1.10593</strain>
    </source>
</reference>
<dbReference type="PROSITE" id="PS51202">
    <property type="entry name" value="RCK_C"/>
    <property type="match status" value="1"/>
</dbReference>
<dbReference type="Pfam" id="PF02080">
    <property type="entry name" value="TrkA_C"/>
    <property type="match status" value="1"/>
</dbReference>
<gene>
    <name evidence="9" type="primary">trkA</name>
    <name evidence="9" type="ORF">ACFSBW_18660</name>
</gene>
<dbReference type="NCBIfam" id="NF007039">
    <property type="entry name" value="PRK09496.3-2"/>
    <property type="match status" value="1"/>
</dbReference>
<evidence type="ECO:0000256" key="6">
    <source>
        <dbReference type="ARBA" id="ARBA00023065"/>
    </source>
</evidence>
<evidence type="ECO:0000256" key="1">
    <source>
        <dbReference type="ARBA" id="ARBA00003660"/>
    </source>
</evidence>
<protein>
    <submittedName>
        <fullName evidence="9">Trk system potassium transporter TrkA</fullName>
    </submittedName>
</protein>
<evidence type="ECO:0000259" key="7">
    <source>
        <dbReference type="PROSITE" id="PS51201"/>
    </source>
</evidence>
<dbReference type="PROSITE" id="PS51201">
    <property type="entry name" value="RCK_N"/>
    <property type="match status" value="1"/>
</dbReference>
<feature type="domain" description="RCK N-terminal" evidence="7">
    <location>
        <begin position="1"/>
        <end position="119"/>
    </location>
</feature>
<feature type="domain" description="RCK C-terminal" evidence="8">
    <location>
        <begin position="139"/>
        <end position="220"/>
    </location>
</feature>
<dbReference type="SUPFAM" id="SSF51735">
    <property type="entry name" value="NAD(P)-binding Rossmann-fold domains"/>
    <property type="match status" value="2"/>
</dbReference>
<dbReference type="InterPro" id="IPR006037">
    <property type="entry name" value="RCK_C"/>
</dbReference>
<dbReference type="RefSeq" id="WP_256397805.1">
    <property type="nucleotide sequence ID" value="NZ_JANHDJ010000013.1"/>
</dbReference>
<dbReference type="InterPro" id="IPR036291">
    <property type="entry name" value="NAD(P)-bd_dom_sf"/>
</dbReference>
<dbReference type="GO" id="GO:0006813">
    <property type="term" value="P:potassium ion transport"/>
    <property type="evidence" value="ECO:0007669"/>
    <property type="project" value="UniProtKB-KW"/>
</dbReference>
<keyword evidence="10" id="KW-1185">Reference proteome</keyword>
<dbReference type="Gene3D" id="3.30.70.1450">
    <property type="entry name" value="Regulator of K+ conductance, C-terminal domain"/>
    <property type="match status" value="2"/>
</dbReference>
<comment type="caution">
    <text evidence="9">The sequence shown here is derived from an EMBL/GenBank/DDBJ whole genome shotgun (WGS) entry which is preliminary data.</text>
</comment>
<dbReference type="InterPro" id="IPR050721">
    <property type="entry name" value="Trk_Ktr_HKT_K-transport"/>
</dbReference>
<evidence type="ECO:0000313" key="10">
    <source>
        <dbReference type="Proteomes" id="UP001597052"/>
    </source>
</evidence>